<dbReference type="AlphaFoldDB" id="A0A3R8VII9"/>
<dbReference type="Proteomes" id="UP000274515">
    <property type="component" value="Unassembled WGS sequence"/>
</dbReference>
<evidence type="ECO:0000313" key="1">
    <source>
        <dbReference type="EMBL" id="RRO18289.1"/>
    </source>
</evidence>
<accession>A0A3R8VII9</accession>
<keyword evidence="2" id="KW-1185">Reference proteome</keyword>
<dbReference type="SUPFAM" id="SSF52540">
    <property type="entry name" value="P-loop containing nucleoside triphosphate hydrolases"/>
    <property type="match status" value="1"/>
</dbReference>
<comment type="caution">
    <text evidence="1">The sequence shown here is derived from an EMBL/GenBank/DDBJ whole genome shotgun (WGS) entry which is preliminary data.</text>
</comment>
<dbReference type="RefSeq" id="WP_125089639.1">
    <property type="nucleotide sequence ID" value="NZ_RSAA01000007.1"/>
</dbReference>
<protein>
    <submittedName>
        <fullName evidence="1">Uncharacterized protein</fullName>
    </submittedName>
</protein>
<dbReference type="Pfam" id="PF13671">
    <property type="entry name" value="AAA_33"/>
    <property type="match status" value="1"/>
</dbReference>
<sequence>MARLILLNGPPGIGKSTLARRYVDEHPGVLDLDVDLLRGLIGGWQERFAETGEIVRPLALGMAGEHLRGGRDVVMPQFLANPAEVERFAGAATENGAEFREIVLLDSRRRSVERFTRRGVDDDQDWHRQVKAIVESEGGEEFLARQYDKLVASVRQRPSAAVLTSEEGAVEGTYAALLDALDE</sequence>
<proteinExistence type="predicted"/>
<dbReference type="EMBL" id="RSAA01000007">
    <property type="protein sequence ID" value="RRO18289.1"/>
    <property type="molecule type" value="Genomic_DNA"/>
</dbReference>
<name>A0A3R8VII9_9PSEU</name>
<dbReference type="OrthoDB" id="7837405at2"/>
<evidence type="ECO:0000313" key="2">
    <source>
        <dbReference type="Proteomes" id="UP000274515"/>
    </source>
</evidence>
<organism evidence="1 2">
    <name type="scientific">Saccharopolyspora rhizosphaerae</name>
    <dbReference type="NCBI Taxonomy" id="2492662"/>
    <lineage>
        <taxon>Bacteria</taxon>
        <taxon>Bacillati</taxon>
        <taxon>Actinomycetota</taxon>
        <taxon>Actinomycetes</taxon>
        <taxon>Pseudonocardiales</taxon>
        <taxon>Pseudonocardiaceae</taxon>
        <taxon>Saccharopolyspora</taxon>
    </lineage>
</organism>
<dbReference type="InterPro" id="IPR027417">
    <property type="entry name" value="P-loop_NTPase"/>
</dbReference>
<reference evidence="1 2" key="1">
    <citation type="submission" date="2018-11" db="EMBL/GenBank/DDBJ databases">
        <title>Saccharopolyspora rhizosphaerae sp. nov., an actinomycete isolated from rhizosphere soil in Thailand.</title>
        <authorList>
            <person name="Intra B."/>
            <person name="Euanorasetr J."/>
            <person name="Take A."/>
            <person name="Inahashi Y."/>
            <person name="Mori M."/>
            <person name="Panbangred W."/>
            <person name="Matsumoto A."/>
        </authorList>
    </citation>
    <scope>NUCLEOTIDE SEQUENCE [LARGE SCALE GENOMIC DNA]</scope>
    <source>
        <strain evidence="1 2">H219</strain>
    </source>
</reference>
<gene>
    <name evidence="1" type="ORF">EIL87_08645</name>
</gene>
<dbReference type="Gene3D" id="3.40.50.300">
    <property type="entry name" value="P-loop containing nucleotide triphosphate hydrolases"/>
    <property type="match status" value="1"/>
</dbReference>